<comment type="function">
    <text evidence="1 9">This protein is a component of the acetyl coenzyme A carboxylase complex; first, biotin carboxylase catalyzes the carboxylation of the carrier protein and then the transcarboxylase transfers the carboxyl group to form malonyl-CoA.</text>
</comment>
<dbReference type="InterPro" id="IPR011053">
    <property type="entry name" value="Single_hybrid_motif"/>
</dbReference>
<organism evidence="11 12">
    <name type="scientific">Benzoatithermus flavus</name>
    <dbReference type="NCBI Taxonomy" id="3108223"/>
    <lineage>
        <taxon>Bacteria</taxon>
        <taxon>Pseudomonadati</taxon>
        <taxon>Pseudomonadota</taxon>
        <taxon>Alphaproteobacteria</taxon>
        <taxon>Geminicoccales</taxon>
        <taxon>Geminicoccaceae</taxon>
        <taxon>Benzoatithermus</taxon>
    </lineage>
</organism>
<keyword evidence="4 9" id="KW-0444">Lipid biosynthesis</keyword>
<keyword evidence="7 9" id="KW-0275">Fatty acid biosynthesis</keyword>
<dbReference type="PRINTS" id="PR01071">
    <property type="entry name" value="ACOABIOTINCC"/>
</dbReference>
<dbReference type="SUPFAM" id="SSF51230">
    <property type="entry name" value="Single hybrid motif"/>
    <property type="match status" value="1"/>
</dbReference>
<dbReference type="PROSITE" id="PS50968">
    <property type="entry name" value="BIOTINYL_LIPOYL"/>
    <property type="match status" value="1"/>
</dbReference>
<dbReference type="EMBL" id="JBBLZC010000018">
    <property type="protein sequence ID" value="MEK0084779.1"/>
    <property type="molecule type" value="Genomic_DNA"/>
</dbReference>
<dbReference type="PROSITE" id="PS00188">
    <property type="entry name" value="BIOTIN"/>
    <property type="match status" value="1"/>
</dbReference>
<dbReference type="Pfam" id="PF00364">
    <property type="entry name" value="Biotin_lipoyl"/>
    <property type="match status" value="1"/>
</dbReference>
<keyword evidence="11" id="KW-0436">Ligase</keyword>
<evidence type="ECO:0000259" key="10">
    <source>
        <dbReference type="PROSITE" id="PS50968"/>
    </source>
</evidence>
<keyword evidence="8 9" id="KW-0092">Biotin</keyword>
<keyword evidence="6 9" id="KW-0443">Lipid metabolism</keyword>
<evidence type="ECO:0000256" key="6">
    <source>
        <dbReference type="ARBA" id="ARBA00023098"/>
    </source>
</evidence>
<evidence type="ECO:0000256" key="5">
    <source>
        <dbReference type="ARBA" id="ARBA00022832"/>
    </source>
</evidence>
<accession>A0ABU8XWP0</accession>
<dbReference type="RefSeq" id="WP_418160631.1">
    <property type="nucleotide sequence ID" value="NZ_JBBLZC010000018.1"/>
</dbReference>
<evidence type="ECO:0000256" key="2">
    <source>
        <dbReference type="ARBA" id="ARBA00005194"/>
    </source>
</evidence>
<dbReference type="InterPro" id="IPR050709">
    <property type="entry name" value="Biotin_Carboxyl_Carrier/Decarb"/>
</dbReference>
<evidence type="ECO:0000256" key="7">
    <source>
        <dbReference type="ARBA" id="ARBA00023160"/>
    </source>
</evidence>
<gene>
    <name evidence="11" type="primary">accB</name>
    <name evidence="11" type="ORF">U1T56_16625</name>
</gene>
<dbReference type="PANTHER" id="PTHR45266">
    <property type="entry name" value="OXALOACETATE DECARBOXYLASE ALPHA CHAIN"/>
    <property type="match status" value="1"/>
</dbReference>
<dbReference type="NCBIfam" id="TIGR00531">
    <property type="entry name" value="BCCP"/>
    <property type="match status" value="1"/>
</dbReference>
<evidence type="ECO:0000256" key="4">
    <source>
        <dbReference type="ARBA" id="ARBA00022516"/>
    </source>
</evidence>
<keyword evidence="5 9" id="KW-0276">Fatty acid metabolism</keyword>
<dbReference type="CDD" id="cd06850">
    <property type="entry name" value="biotinyl_domain"/>
    <property type="match status" value="1"/>
</dbReference>
<name>A0ABU8XWP0_9PROT</name>
<dbReference type="GO" id="GO:0003989">
    <property type="term" value="F:acetyl-CoA carboxylase activity"/>
    <property type="evidence" value="ECO:0007669"/>
    <property type="project" value="UniProtKB-EC"/>
</dbReference>
<dbReference type="InterPro" id="IPR000089">
    <property type="entry name" value="Biotin_lipoyl"/>
</dbReference>
<dbReference type="InterPro" id="IPR001882">
    <property type="entry name" value="Biotin_BS"/>
</dbReference>
<keyword evidence="12" id="KW-1185">Reference proteome</keyword>
<protein>
    <recommendedName>
        <fullName evidence="3 9">Biotin carboxyl carrier protein of acetyl-CoA carboxylase</fullName>
    </recommendedName>
</protein>
<reference evidence="11 12" key="1">
    <citation type="submission" date="2024-01" db="EMBL/GenBank/DDBJ databases">
        <title>Multi-omics insights into the function and evolution of sodium benzoate biodegradation pathways in Benzoatithermus flavus gen. nov., sp. nov. from hot spring.</title>
        <authorList>
            <person name="Hu C.-J."/>
            <person name="Li W.-J."/>
        </authorList>
    </citation>
    <scope>NUCLEOTIDE SEQUENCE [LARGE SCALE GENOMIC DNA]</scope>
    <source>
        <strain evidence="11 12">SYSU G07066</strain>
    </source>
</reference>
<comment type="caution">
    <text evidence="11">The sequence shown here is derived from an EMBL/GenBank/DDBJ whole genome shotgun (WGS) entry which is preliminary data.</text>
</comment>
<dbReference type="InterPro" id="IPR001249">
    <property type="entry name" value="AcCoA_biotinCC"/>
</dbReference>
<dbReference type="Proteomes" id="UP001375743">
    <property type="component" value="Unassembled WGS sequence"/>
</dbReference>
<sequence length="156" mass="16371">MPKVEIDTAYIEKLAELLARTGLTEIEISQADTRIRVAKQLSAVEHVHHAASMPTPTAAAPAAMAPAAVESAPAADAAHPGTITSPMVGTVYLAPEPSAPPFVKVGDMVKEGQTLLIIEAMKVMNAIRAPRAGRVSRIFATNAAPVEYGEPLLIIE</sequence>
<evidence type="ECO:0000313" key="12">
    <source>
        <dbReference type="Proteomes" id="UP001375743"/>
    </source>
</evidence>
<feature type="domain" description="Lipoyl-binding" evidence="10">
    <location>
        <begin position="80"/>
        <end position="156"/>
    </location>
</feature>
<evidence type="ECO:0000313" key="11">
    <source>
        <dbReference type="EMBL" id="MEK0084779.1"/>
    </source>
</evidence>
<evidence type="ECO:0000256" key="1">
    <source>
        <dbReference type="ARBA" id="ARBA00003761"/>
    </source>
</evidence>
<evidence type="ECO:0000256" key="8">
    <source>
        <dbReference type="ARBA" id="ARBA00023267"/>
    </source>
</evidence>
<comment type="pathway">
    <text evidence="2 9">Lipid metabolism; fatty acid biosynthesis.</text>
</comment>
<dbReference type="PANTHER" id="PTHR45266:SF3">
    <property type="entry name" value="OXALOACETATE DECARBOXYLASE ALPHA CHAIN"/>
    <property type="match status" value="1"/>
</dbReference>
<evidence type="ECO:0000256" key="3">
    <source>
        <dbReference type="ARBA" id="ARBA00017562"/>
    </source>
</evidence>
<evidence type="ECO:0000256" key="9">
    <source>
        <dbReference type="RuleBase" id="RU364072"/>
    </source>
</evidence>
<dbReference type="Gene3D" id="2.40.50.100">
    <property type="match status" value="1"/>
</dbReference>
<proteinExistence type="predicted"/>